<dbReference type="AlphaFoldDB" id="A0A0F8ZVJ5"/>
<accession>A0A0F8ZVJ5</accession>
<organism evidence="1">
    <name type="scientific">marine sediment metagenome</name>
    <dbReference type="NCBI Taxonomy" id="412755"/>
    <lineage>
        <taxon>unclassified sequences</taxon>
        <taxon>metagenomes</taxon>
        <taxon>ecological metagenomes</taxon>
    </lineage>
</organism>
<comment type="caution">
    <text evidence="1">The sequence shown here is derived from an EMBL/GenBank/DDBJ whole genome shotgun (WGS) entry which is preliminary data.</text>
</comment>
<feature type="non-terminal residue" evidence="1">
    <location>
        <position position="1"/>
    </location>
</feature>
<name>A0A0F8ZVJ5_9ZZZZ</name>
<reference evidence="1" key="1">
    <citation type="journal article" date="2015" name="Nature">
        <title>Complex archaea that bridge the gap between prokaryotes and eukaryotes.</title>
        <authorList>
            <person name="Spang A."/>
            <person name="Saw J.H."/>
            <person name="Jorgensen S.L."/>
            <person name="Zaremba-Niedzwiedzka K."/>
            <person name="Martijn J."/>
            <person name="Lind A.E."/>
            <person name="van Eijk R."/>
            <person name="Schleper C."/>
            <person name="Guy L."/>
            <person name="Ettema T.J."/>
        </authorList>
    </citation>
    <scope>NUCLEOTIDE SEQUENCE</scope>
</reference>
<proteinExistence type="predicted"/>
<protein>
    <submittedName>
        <fullName evidence="1">Uncharacterized protein</fullName>
    </submittedName>
</protein>
<evidence type="ECO:0000313" key="1">
    <source>
        <dbReference type="EMBL" id="KKK97868.1"/>
    </source>
</evidence>
<dbReference type="EMBL" id="LAZR01045857">
    <property type="protein sequence ID" value="KKK97868.1"/>
    <property type="molecule type" value="Genomic_DNA"/>
</dbReference>
<gene>
    <name evidence="1" type="ORF">LCGC14_2648420</name>
</gene>
<sequence>LLNMAQQKYLNLSPRLKTQDDWIILWSLMEQVRVT</sequence>